<dbReference type="WBParaSite" id="GPLIN_001299600">
    <property type="protein sequence ID" value="GPLIN_001299600"/>
    <property type="gene ID" value="GPLIN_001299600"/>
</dbReference>
<evidence type="ECO:0000313" key="2">
    <source>
        <dbReference type="WBParaSite" id="GPLIN_001299600"/>
    </source>
</evidence>
<organism evidence="1 2">
    <name type="scientific">Globodera pallida</name>
    <name type="common">Potato cyst nematode worm</name>
    <name type="synonym">Heterodera pallida</name>
    <dbReference type="NCBI Taxonomy" id="36090"/>
    <lineage>
        <taxon>Eukaryota</taxon>
        <taxon>Metazoa</taxon>
        <taxon>Ecdysozoa</taxon>
        <taxon>Nematoda</taxon>
        <taxon>Chromadorea</taxon>
        <taxon>Rhabditida</taxon>
        <taxon>Tylenchina</taxon>
        <taxon>Tylenchomorpha</taxon>
        <taxon>Tylenchoidea</taxon>
        <taxon>Heteroderidae</taxon>
        <taxon>Heteroderinae</taxon>
        <taxon>Globodera</taxon>
    </lineage>
</organism>
<sequence length="89" mass="9576">MGGQRAGERKWDPSSVRGAKFVVCGDSGQRTLINNPFWTQAVCAELTGAACPLPQQQLRRALSEVYEHCLTLYGTVRAALLKGVAEGAI</sequence>
<protein>
    <submittedName>
        <fullName evidence="2">FGGY_N domain-containing protein</fullName>
    </submittedName>
</protein>
<accession>A0A183CJE0</accession>
<proteinExistence type="predicted"/>
<reference evidence="2" key="2">
    <citation type="submission" date="2016-06" db="UniProtKB">
        <authorList>
            <consortium name="WormBaseParasite"/>
        </authorList>
    </citation>
    <scope>IDENTIFICATION</scope>
</reference>
<keyword evidence="1" id="KW-1185">Reference proteome</keyword>
<dbReference type="AlphaFoldDB" id="A0A183CJE0"/>
<evidence type="ECO:0000313" key="1">
    <source>
        <dbReference type="Proteomes" id="UP000050741"/>
    </source>
</evidence>
<dbReference type="Proteomes" id="UP000050741">
    <property type="component" value="Unassembled WGS sequence"/>
</dbReference>
<name>A0A183CJE0_GLOPA</name>
<reference evidence="1" key="1">
    <citation type="submission" date="2014-05" db="EMBL/GenBank/DDBJ databases">
        <title>The genome and life-stage specific transcriptomes of Globodera pallida elucidate key aspects of plant parasitism by a cyst nematode.</title>
        <authorList>
            <person name="Cotton J.A."/>
            <person name="Lilley C.J."/>
            <person name="Jones L.M."/>
            <person name="Kikuchi T."/>
            <person name="Reid A.J."/>
            <person name="Thorpe P."/>
            <person name="Tsai I.J."/>
            <person name="Beasley H."/>
            <person name="Blok V."/>
            <person name="Cock P.J.A."/>
            <person name="Van den Akker S.E."/>
            <person name="Holroyd N."/>
            <person name="Hunt M."/>
            <person name="Mantelin S."/>
            <person name="Naghra H."/>
            <person name="Pain A."/>
            <person name="Palomares-Rius J.E."/>
            <person name="Zarowiecki M."/>
            <person name="Berriman M."/>
            <person name="Jones J.T."/>
            <person name="Urwin P.E."/>
        </authorList>
    </citation>
    <scope>NUCLEOTIDE SEQUENCE [LARGE SCALE GENOMIC DNA]</scope>
    <source>
        <strain evidence="1">Lindley</strain>
    </source>
</reference>